<dbReference type="UniPathway" id="UPA00796">
    <property type="reaction ID" value="UER00771"/>
</dbReference>
<keyword evidence="8" id="KW-0210">Decarboxylase</keyword>
<evidence type="ECO:0000259" key="20">
    <source>
        <dbReference type="Pfam" id="PF16363"/>
    </source>
</evidence>
<proteinExistence type="inferred from homology"/>
<evidence type="ECO:0000256" key="11">
    <source>
        <dbReference type="ARBA" id="ARBA00023027"/>
    </source>
</evidence>
<evidence type="ECO:0000256" key="1">
    <source>
        <dbReference type="ARBA" id="ARBA00001911"/>
    </source>
</evidence>
<dbReference type="EMBL" id="JH881331">
    <property type="protein sequence ID" value="ELR54955.1"/>
    <property type="molecule type" value="Genomic_DNA"/>
</dbReference>
<dbReference type="EC" id="4.1.1.35" evidence="5"/>
<evidence type="ECO:0000256" key="3">
    <source>
        <dbReference type="ARBA" id="ARBA00005100"/>
    </source>
</evidence>
<dbReference type="InterPro" id="IPR021761">
    <property type="entry name" value="UXS1_N"/>
</dbReference>
<organism evidence="21 22">
    <name type="scientific">Bos mutus</name>
    <name type="common">wild yak</name>
    <dbReference type="NCBI Taxonomy" id="72004"/>
    <lineage>
        <taxon>Eukaryota</taxon>
        <taxon>Metazoa</taxon>
        <taxon>Chordata</taxon>
        <taxon>Craniata</taxon>
        <taxon>Vertebrata</taxon>
        <taxon>Euteleostomi</taxon>
        <taxon>Mammalia</taxon>
        <taxon>Eutheria</taxon>
        <taxon>Laurasiatheria</taxon>
        <taxon>Artiodactyla</taxon>
        <taxon>Ruminantia</taxon>
        <taxon>Pecora</taxon>
        <taxon>Bovidae</taxon>
        <taxon>Bovinae</taxon>
        <taxon>Bos</taxon>
    </lineage>
</organism>
<evidence type="ECO:0000259" key="19">
    <source>
        <dbReference type="Pfam" id="PF11803"/>
    </source>
</evidence>
<dbReference type="PANTHER" id="PTHR43078">
    <property type="entry name" value="UDP-GLUCURONIC ACID DECARBOXYLASE-RELATED"/>
    <property type="match status" value="1"/>
</dbReference>
<dbReference type="Pfam" id="PF16363">
    <property type="entry name" value="GDP_Man_Dehyd"/>
    <property type="match status" value="1"/>
</dbReference>
<keyword evidence="11" id="KW-0520">NAD</keyword>
<feature type="domain" description="UDP-glucuronate decarboxylase N-terminal" evidence="19">
    <location>
        <begin position="38"/>
        <end position="80"/>
    </location>
</feature>
<evidence type="ECO:0000313" key="21">
    <source>
        <dbReference type="EMBL" id="ELR54955.1"/>
    </source>
</evidence>
<evidence type="ECO:0000256" key="18">
    <source>
        <dbReference type="SAM" id="MobiDB-lite"/>
    </source>
</evidence>
<evidence type="ECO:0000256" key="12">
    <source>
        <dbReference type="ARBA" id="ARBA00023034"/>
    </source>
</evidence>
<evidence type="ECO:0000256" key="16">
    <source>
        <dbReference type="ARBA" id="ARBA00031585"/>
    </source>
</evidence>
<gene>
    <name evidence="21" type="ORF">M91_07450</name>
</gene>
<evidence type="ECO:0000256" key="10">
    <source>
        <dbReference type="ARBA" id="ARBA00022989"/>
    </source>
</evidence>
<reference evidence="21 22" key="1">
    <citation type="journal article" date="2012" name="Nat. Genet.">
        <title>The yak genome and adaptation to life at high altitude.</title>
        <authorList>
            <person name="Qiu Q."/>
            <person name="Zhang G."/>
            <person name="Ma T."/>
            <person name="Qian W."/>
            <person name="Wang J."/>
            <person name="Ye Z."/>
            <person name="Cao C."/>
            <person name="Hu Q."/>
            <person name="Kim J."/>
            <person name="Larkin D.M."/>
            <person name="Auvil L."/>
            <person name="Capitanu B."/>
            <person name="Ma J."/>
            <person name="Lewin H.A."/>
            <person name="Qian X."/>
            <person name="Lang Y."/>
            <person name="Zhou R."/>
            <person name="Wang L."/>
            <person name="Wang K."/>
            <person name="Xia J."/>
            <person name="Liao S."/>
            <person name="Pan S."/>
            <person name="Lu X."/>
            <person name="Hou H."/>
            <person name="Wang Y."/>
            <person name="Zang X."/>
            <person name="Yin Y."/>
            <person name="Ma H."/>
            <person name="Zhang J."/>
            <person name="Wang Z."/>
            <person name="Zhang Y."/>
            <person name="Zhang D."/>
            <person name="Yonezawa T."/>
            <person name="Hasegawa M."/>
            <person name="Zhong Y."/>
            <person name="Liu W."/>
            <person name="Zhang Y."/>
            <person name="Huang Z."/>
            <person name="Zhang S."/>
            <person name="Long R."/>
            <person name="Yang H."/>
            <person name="Wang J."/>
            <person name="Lenstra J.A."/>
            <person name="Cooper D.N."/>
            <person name="Wu Y."/>
            <person name="Wang J."/>
            <person name="Shi P."/>
            <person name="Wang J."/>
            <person name="Liu J."/>
        </authorList>
    </citation>
    <scope>NUCLEOTIDE SEQUENCE [LARGE SCALE GENOMIC DNA]</scope>
    <source>
        <strain evidence="22">yakQH1</strain>
    </source>
</reference>
<feature type="domain" description="NAD(P)-binding" evidence="20">
    <location>
        <begin position="95"/>
        <end position="195"/>
    </location>
</feature>
<dbReference type="AlphaFoldDB" id="L8IEL1"/>
<evidence type="ECO:0000256" key="7">
    <source>
        <dbReference type="ARBA" id="ARBA00022692"/>
    </source>
</evidence>
<keyword evidence="9" id="KW-0735">Signal-anchor</keyword>
<evidence type="ECO:0000256" key="17">
    <source>
        <dbReference type="ARBA" id="ARBA00049410"/>
    </source>
</evidence>
<comment type="cofactor">
    <cofactor evidence="1">
        <name>NAD(+)</name>
        <dbReference type="ChEBI" id="CHEBI:57540"/>
    </cofactor>
</comment>
<evidence type="ECO:0000256" key="4">
    <source>
        <dbReference type="ARBA" id="ARBA00007505"/>
    </source>
</evidence>
<dbReference type="Pfam" id="PF11803">
    <property type="entry name" value="UXS1_N"/>
    <property type="match status" value="1"/>
</dbReference>
<dbReference type="Proteomes" id="UP000011080">
    <property type="component" value="Unassembled WGS sequence"/>
</dbReference>
<sequence>MAWDAEPAAASPRVCCQLQEDEAAAVHRTARLRGLCLGQLGNMRPIQENGELRIESRLDKIIEPLREKIRDLEKSFIQKYSPVKFLSEKDCKRILVTGGMGFVGSYLMDKLMMDGHKVTVVDNFFMGRKRNMEHWTGHENFELINHDMLEQLSIEVDQIYHLASPASPPSYMYNPFKTLKTNTVGTLNMLGLAKERVAEMCYACMKQEGVAVRVARIFNTFGPRMHMNDGRVVSNFILQALQGEPLTVYRSGSQTRAFRYVSDLVNRLVALTNSNVSSPVKLGNPEEHTILEFAQLIKNPVGSGSKIQFLSEAQDDPPEKETRHQESEADAGGIPELRGTGPKSVTSLCFSSIPGIPRRCCMAAGVDALFPYVVGERRGQHDHWAPHTTEVSLQGQRDGGDVAVTSCQLKSTTLKKKILNGLGYLSLESVCPAALDEGQECKKFSEFGEEDENCWPFPRQREGISGYLLKPVWVNRASQAGPSIVAICIFLVFCSISDPIRCSRSQGHRHPPLHPTTAVLVGGPGSPAKVVGLQGTIHYASPQLKMFAEMGQKLPVTKSRGPRAADSSLDGRTVYVANQ</sequence>
<evidence type="ECO:0000256" key="9">
    <source>
        <dbReference type="ARBA" id="ARBA00022968"/>
    </source>
</evidence>
<comment type="pathway">
    <text evidence="3">Nucleotide-sugar biosynthesis; UDP-alpha-D-xylose biosynthesis; UDP-alpha-D-xylose from UDP-alpha-D-glucuronate: step 1/1.</text>
</comment>
<feature type="compositionally biased region" description="Basic and acidic residues" evidence="18">
    <location>
        <begin position="317"/>
        <end position="327"/>
    </location>
</feature>
<evidence type="ECO:0000256" key="14">
    <source>
        <dbReference type="ARBA" id="ARBA00023180"/>
    </source>
</evidence>
<dbReference type="GO" id="GO:0032580">
    <property type="term" value="C:Golgi cisterna membrane"/>
    <property type="evidence" value="ECO:0007669"/>
    <property type="project" value="UniProtKB-SubCell"/>
</dbReference>
<name>L8IEL1_9CETA</name>
<keyword evidence="10" id="KW-1133">Transmembrane helix</keyword>
<comment type="catalytic activity">
    <reaction evidence="17">
        <text>UDP-alpha-D-glucuronate + H(+) = UDP-alpha-D-xylose + CO2</text>
        <dbReference type="Rhea" id="RHEA:23916"/>
        <dbReference type="ChEBI" id="CHEBI:15378"/>
        <dbReference type="ChEBI" id="CHEBI:16526"/>
        <dbReference type="ChEBI" id="CHEBI:57632"/>
        <dbReference type="ChEBI" id="CHEBI:58052"/>
        <dbReference type="EC" id="4.1.1.35"/>
    </reaction>
    <physiologicalReaction direction="left-to-right" evidence="17">
        <dbReference type="Rhea" id="RHEA:23917"/>
    </physiologicalReaction>
</comment>
<evidence type="ECO:0000256" key="15">
    <source>
        <dbReference type="ARBA" id="ARBA00023239"/>
    </source>
</evidence>
<evidence type="ECO:0000256" key="8">
    <source>
        <dbReference type="ARBA" id="ARBA00022793"/>
    </source>
</evidence>
<feature type="region of interest" description="Disordered" evidence="18">
    <location>
        <begin position="313"/>
        <end position="337"/>
    </location>
</feature>
<comment type="subcellular location">
    <subcellularLocation>
        <location evidence="2">Golgi apparatus</location>
        <location evidence="2">Golgi stack membrane</location>
        <topology evidence="2">Single-pass type II membrane protein</topology>
    </subcellularLocation>
</comment>
<keyword evidence="15" id="KW-0456">Lyase</keyword>
<dbReference type="PANTHER" id="PTHR43078:SF6">
    <property type="entry name" value="UDP-GLUCURONIC ACID DECARBOXYLASE 1"/>
    <property type="match status" value="1"/>
</dbReference>
<dbReference type="GO" id="GO:0070403">
    <property type="term" value="F:NAD+ binding"/>
    <property type="evidence" value="ECO:0007669"/>
    <property type="project" value="InterPro"/>
</dbReference>
<keyword evidence="14" id="KW-0325">Glycoprotein</keyword>
<keyword evidence="7" id="KW-0812">Transmembrane</keyword>
<dbReference type="InterPro" id="IPR036291">
    <property type="entry name" value="NAD(P)-bd_dom_sf"/>
</dbReference>
<dbReference type="SUPFAM" id="SSF51735">
    <property type="entry name" value="NAD(P)-binding Rossmann-fold domains"/>
    <property type="match status" value="1"/>
</dbReference>
<keyword evidence="12" id="KW-0333">Golgi apparatus</keyword>
<dbReference type="InterPro" id="IPR016040">
    <property type="entry name" value="NAD(P)-bd_dom"/>
</dbReference>
<evidence type="ECO:0000256" key="6">
    <source>
        <dbReference type="ARBA" id="ARBA00018816"/>
    </source>
</evidence>
<comment type="similarity">
    <text evidence="4">Belongs to the NAD(P)-dependent epimerase/dehydratase family. UDP-glucuronic acid decarboxylase subfamily.</text>
</comment>
<evidence type="ECO:0000256" key="5">
    <source>
        <dbReference type="ARBA" id="ARBA00012290"/>
    </source>
</evidence>
<evidence type="ECO:0000256" key="2">
    <source>
        <dbReference type="ARBA" id="ARBA00004447"/>
    </source>
</evidence>
<dbReference type="GO" id="GO:0033320">
    <property type="term" value="P:UDP-D-xylose biosynthetic process"/>
    <property type="evidence" value="ECO:0007669"/>
    <property type="project" value="UniProtKB-UniPathway"/>
</dbReference>
<keyword evidence="13" id="KW-0472">Membrane</keyword>
<accession>L8IEL1</accession>
<protein>
    <recommendedName>
        <fullName evidence="6">UDP-glucuronic acid decarboxylase 1</fullName>
        <ecNumber evidence="5">4.1.1.35</ecNumber>
    </recommendedName>
    <alternativeName>
        <fullName evidence="16">UDP-glucuronate decarboxylase 1</fullName>
    </alternativeName>
</protein>
<evidence type="ECO:0000313" key="22">
    <source>
        <dbReference type="Proteomes" id="UP000011080"/>
    </source>
</evidence>
<evidence type="ECO:0000256" key="13">
    <source>
        <dbReference type="ARBA" id="ARBA00023136"/>
    </source>
</evidence>
<dbReference type="GO" id="GO:0042732">
    <property type="term" value="P:D-xylose metabolic process"/>
    <property type="evidence" value="ECO:0007669"/>
    <property type="project" value="InterPro"/>
</dbReference>
<dbReference type="InterPro" id="IPR044516">
    <property type="entry name" value="UXS-like"/>
</dbReference>
<dbReference type="GO" id="GO:0048040">
    <property type="term" value="F:UDP-glucuronate decarboxylase activity"/>
    <property type="evidence" value="ECO:0007669"/>
    <property type="project" value="UniProtKB-EC"/>
</dbReference>
<dbReference type="Gene3D" id="3.40.50.720">
    <property type="entry name" value="NAD(P)-binding Rossmann-like Domain"/>
    <property type="match status" value="1"/>
</dbReference>